<organism evidence="1 2">
    <name type="scientific">Limnoraphis robusta CS-951</name>
    <dbReference type="NCBI Taxonomy" id="1637645"/>
    <lineage>
        <taxon>Bacteria</taxon>
        <taxon>Bacillati</taxon>
        <taxon>Cyanobacteriota</taxon>
        <taxon>Cyanophyceae</taxon>
        <taxon>Oscillatoriophycideae</taxon>
        <taxon>Oscillatoriales</taxon>
        <taxon>Sirenicapillariaceae</taxon>
        <taxon>Limnoraphis</taxon>
    </lineage>
</organism>
<dbReference type="OrthoDB" id="467658at2"/>
<proteinExistence type="predicted"/>
<dbReference type="RefSeq" id="WP_046279777.1">
    <property type="nucleotide sequence ID" value="NZ_LATL02000184.1"/>
</dbReference>
<name>A0A0F5YDI2_9CYAN</name>
<evidence type="ECO:0000313" key="1">
    <source>
        <dbReference type="EMBL" id="KKD36936.1"/>
    </source>
</evidence>
<reference evidence="1 2" key="1">
    <citation type="submission" date="2015-06" db="EMBL/GenBank/DDBJ databases">
        <title>Draft genome assembly of filamentous brackish cyanobacterium Limnoraphis robusta strain CS-951.</title>
        <authorList>
            <person name="Willis A."/>
            <person name="Parks M."/>
            <person name="Burford M.A."/>
        </authorList>
    </citation>
    <scope>NUCLEOTIDE SEQUENCE [LARGE SCALE GENOMIC DNA]</scope>
    <source>
        <strain evidence="1 2">CS-951</strain>
    </source>
</reference>
<protein>
    <submittedName>
        <fullName evidence="1">Uncharacterized protein</fullName>
    </submittedName>
</protein>
<dbReference type="AlphaFoldDB" id="A0A0F5YDI2"/>
<comment type="caution">
    <text evidence="1">The sequence shown here is derived from an EMBL/GenBank/DDBJ whole genome shotgun (WGS) entry which is preliminary data.</text>
</comment>
<dbReference type="EMBL" id="LATL02000184">
    <property type="protein sequence ID" value="KKD36936.1"/>
    <property type="molecule type" value="Genomic_DNA"/>
</dbReference>
<dbReference type="Proteomes" id="UP000033607">
    <property type="component" value="Unassembled WGS sequence"/>
</dbReference>
<sequence length="68" mass="7492">MAHLEIKTKKNIYPGEAQKIIDKGTVTAILTTGTISLKAKALFDQANIAWAENVPEKEFMESEAKEEG</sequence>
<evidence type="ECO:0000313" key="2">
    <source>
        <dbReference type="Proteomes" id="UP000033607"/>
    </source>
</evidence>
<accession>A0A0F5YDI2</accession>
<gene>
    <name evidence="1" type="ORF">WN50_17070</name>
</gene>